<dbReference type="PANTHER" id="PTHR13738:SF1">
    <property type="entry name" value="TROPONIN I"/>
    <property type="match status" value="1"/>
</dbReference>
<feature type="compositionally biased region" description="Basic and acidic residues" evidence="7">
    <location>
        <begin position="1293"/>
        <end position="1309"/>
    </location>
</feature>
<feature type="compositionally biased region" description="Acidic residues" evidence="7">
    <location>
        <begin position="1581"/>
        <end position="1592"/>
    </location>
</feature>
<dbReference type="InterPro" id="IPR005635">
    <property type="entry name" value="Inner_centromere_prot_ARK-bd"/>
</dbReference>
<evidence type="ECO:0000313" key="10">
    <source>
        <dbReference type="Proteomes" id="UP000032180"/>
    </source>
</evidence>
<dbReference type="Proteomes" id="UP000032180">
    <property type="component" value="Chromosome 8"/>
</dbReference>
<dbReference type="PANTHER" id="PTHR13738">
    <property type="entry name" value="TROPONIN I"/>
    <property type="match status" value="1"/>
</dbReference>
<dbReference type="GO" id="GO:0005634">
    <property type="term" value="C:nucleus"/>
    <property type="evidence" value="ECO:0007669"/>
    <property type="project" value="UniProtKB-SubCell"/>
</dbReference>
<organism evidence="9 10">
    <name type="scientific">Leersia perrieri</name>
    <dbReference type="NCBI Taxonomy" id="77586"/>
    <lineage>
        <taxon>Eukaryota</taxon>
        <taxon>Viridiplantae</taxon>
        <taxon>Streptophyta</taxon>
        <taxon>Embryophyta</taxon>
        <taxon>Tracheophyta</taxon>
        <taxon>Spermatophyta</taxon>
        <taxon>Magnoliopsida</taxon>
        <taxon>Liliopsida</taxon>
        <taxon>Poales</taxon>
        <taxon>Poaceae</taxon>
        <taxon>BOP clade</taxon>
        <taxon>Oryzoideae</taxon>
        <taxon>Oryzeae</taxon>
        <taxon>Oryzinae</taxon>
        <taxon>Leersia</taxon>
    </lineage>
</organism>
<evidence type="ECO:0000256" key="6">
    <source>
        <dbReference type="ARBA" id="ARBA00023242"/>
    </source>
</evidence>
<dbReference type="HOGENOM" id="CLU_003178_0_0_1"/>
<dbReference type="EnsemblPlants" id="LPERR08G15740.1">
    <property type="protein sequence ID" value="LPERR08G15740.1"/>
    <property type="gene ID" value="LPERR08G15740"/>
</dbReference>
<keyword evidence="10" id="KW-1185">Reference proteome</keyword>
<comment type="similarity">
    <text evidence="3">Belongs to the INCENP family.</text>
</comment>
<feature type="compositionally biased region" description="Basic and acidic residues" evidence="7">
    <location>
        <begin position="1483"/>
        <end position="1499"/>
    </location>
</feature>
<protein>
    <recommendedName>
        <fullName evidence="8">Inner centromere protein ARK-binding domain-containing protein</fullName>
    </recommendedName>
</protein>
<evidence type="ECO:0000256" key="3">
    <source>
        <dbReference type="ARBA" id="ARBA00010042"/>
    </source>
</evidence>
<evidence type="ECO:0000256" key="5">
    <source>
        <dbReference type="ARBA" id="ARBA00023212"/>
    </source>
</evidence>
<comment type="subcellular location">
    <subcellularLocation>
        <location evidence="2">Cytoplasm</location>
        <location evidence="2">Cytoskeleton</location>
        <location evidence="2">Spindle</location>
    </subcellularLocation>
    <subcellularLocation>
        <location evidence="1">Nucleus</location>
    </subcellularLocation>
</comment>
<evidence type="ECO:0000256" key="2">
    <source>
        <dbReference type="ARBA" id="ARBA00004186"/>
    </source>
</evidence>
<feature type="region of interest" description="Disordered" evidence="7">
    <location>
        <begin position="1471"/>
        <end position="1513"/>
    </location>
</feature>
<dbReference type="Gramene" id="LPERR08G15740.1">
    <property type="protein sequence ID" value="LPERR08G15740.1"/>
    <property type="gene ID" value="LPERR08G15740"/>
</dbReference>
<dbReference type="STRING" id="77586.A0A0D9X968"/>
<feature type="region of interest" description="Disordered" evidence="7">
    <location>
        <begin position="1555"/>
        <end position="1599"/>
    </location>
</feature>
<sequence>MEELFIQIFERRDRVKEQMRQHVVSHSESLACAILAAGRRPPPWLLPRLDPIPARGNTLKKTSSDLANLKNEDSLHNVQPQTYQRIEPKTLEFGGGKPGGLHIVNCPGEIDQSQKCVFESVVKEFSVTHSINEGPLSTSLVEVPHFVMSSLLQKDTLQPVESNLQEIPYSVISPLPDEGTMGVPEFGSLIGMTCMASQPLESVTLQSLKPIVLERPDSVFSPLSQKKTTEAGDTVSLTEQDAFPLSTILVEVPHSVMSSLLEKDTLQPVESNLQEIPHSVISSLPDEGTMGVPEYGSLTGMTCMASQLLESVTLQSLKPIALEGPDSVFSPLSQKETTDTGDTVSLTEQVAVASPRFGNDPLQPIFLEVADSVLSPLPEKDAVHTVEMDSITGPIPVAFPLSENGSLQPEILKGPDSFSCPLPEGDAIQSAETDSVAGLISMTCLHFESDSLQINLLKAPDSVPTPMSQTDTRCFAETDSLEGPCSVANFLLEKDEANCPVGPNSMTNLLLEKEPGNMFETDSLEKPHQMTNTQLENATIHSVEANFPEESHSVASLPLEKVTHKLETLFLEESYCPDIRQPEKDSLHREEHTGTPRKFNFSAKTIDENMKILEQQSSECHVLSPCDGSSLQPDRLAIITCKAPKMLATPHDNMLGDECGYSLNPEENMPDDDHGHILRSYLGGSVSVSSLTRSAAKEKLLRKPNYDGDVYQSNIFSSGTMFNHGNPNNCNATEVLEAAQNESFQTHSSLSNPSLEYDMICTAADKSLQGEAILHSVNCQQEQGDHAQAKLVQGGAYNVYVRNNMNESMMPERTSTESAEKSLRNHAGTEHVIFGFDIALEINSDSCKTVSDNHTQVTEPSAQHLIHSSRCGKVTPMKSDVQSTDSHQGTSVADVIQVHENSSCERIEMNRQSDQALYSSSSTMSTSSMDCQHDILDKMENRAYILGKPQHSVCQLDSSGSRECISVDLEQRNDTSTWKSPMSYIHNHTSVNSSSQRSMSGLSDVMHCNSLMMKSLSCTGNSLSGNVATVPQDSLSSCSDILSGDDGQYTRKTDYCSVYPDVEHVQVEDQILIQTDYVLSGSVVLNPNNHPSSTPPTTFLSYDSSGEQSQQACASNCSNKKLGEKGNHGDPEVHLVSDGDIPLHKNTDNCADSDETVEVSCGIPIPANSPTIKERVLEAYHDSAKWVNLSSILSEKINSKITFPLMSKYESLTARFEKLLGPSSLMEVEPYFGKYSLEKLPGAHYTYEGTGSDSSTVEENENCDKPSGFPFRNYSSHGLTGRKPLERVASYQSKEKSASLSRKPMDVGRLDLPTTKASSREFDQPMKNPKENRAPSIRKEVKVTKSLHGRESKGRILGNQTERQKSEANLDKGWKPSNIVSSMTSFIPLVKQKQQPTTAGVKRDVRVKALEVAEAAKRRQQKKQNEREMRKAAAELERERLKQEREQKQKQIEQKTKIDADIVTRKRQWEDYGRKEKEKKKKCIEEPRKQQKQLEERMHAGNSGKYFSQKDPDDTELMKNIVGVVINQLSSDENTESFPILVTPRSNNVKAMVADGKSGSSGHQIHGNLSDDADKSYEMSPCEDSDEEDDGDLEHKREIRRRQKSIPQWTRKEILDKILSSNQILDPREIFERKRSFSLSNVLAPHIPQRRLMID</sequence>
<feature type="compositionally biased region" description="Basic and acidic residues" evidence="7">
    <location>
        <begin position="1362"/>
        <end position="1374"/>
    </location>
</feature>
<keyword evidence="6" id="KW-0539">Nucleus</keyword>
<evidence type="ECO:0000313" key="9">
    <source>
        <dbReference type="EnsemblPlants" id="LPERR08G15740.1"/>
    </source>
</evidence>
<dbReference type="InterPro" id="IPR050875">
    <property type="entry name" value="Troponin_I"/>
</dbReference>
<reference evidence="9 10" key="1">
    <citation type="submission" date="2012-08" db="EMBL/GenBank/DDBJ databases">
        <title>Oryza genome evolution.</title>
        <authorList>
            <person name="Wing R.A."/>
        </authorList>
    </citation>
    <scope>NUCLEOTIDE SEQUENCE</scope>
</reference>
<evidence type="ECO:0000256" key="1">
    <source>
        <dbReference type="ARBA" id="ARBA00004123"/>
    </source>
</evidence>
<reference evidence="10" key="2">
    <citation type="submission" date="2013-12" db="EMBL/GenBank/DDBJ databases">
        <authorList>
            <person name="Yu Y."/>
            <person name="Lee S."/>
            <person name="de Baynast K."/>
            <person name="Wissotski M."/>
            <person name="Liu L."/>
            <person name="Talag J."/>
            <person name="Goicoechea J."/>
            <person name="Angelova A."/>
            <person name="Jetty R."/>
            <person name="Kudrna D."/>
            <person name="Golser W."/>
            <person name="Rivera L."/>
            <person name="Zhang J."/>
            <person name="Wing R."/>
        </authorList>
    </citation>
    <scope>NUCLEOTIDE SEQUENCE</scope>
</reference>
<feature type="region of interest" description="Disordered" evidence="7">
    <location>
        <begin position="1415"/>
        <end position="1455"/>
    </location>
</feature>
<dbReference type="GO" id="GO:0005819">
    <property type="term" value="C:spindle"/>
    <property type="evidence" value="ECO:0007669"/>
    <property type="project" value="UniProtKB-SubCell"/>
</dbReference>
<proteinExistence type="inferred from homology"/>
<feature type="region of interest" description="Disordered" evidence="7">
    <location>
        <begin position="1250"/>
        <end position="1378"/>
    </location>
</feature>
<evidence type="ECO:0000256" key="4">
    <source>
        <dbReference type="ARBA" id="ARBA00022490"/>
    </source>
</evidence>
<accession>A0A0D9X968</accession>
<keyword evidence="4" id="KW-0963">Cytoplasm</keyword>
<evidence type="ECO:0000256" key="7">
    <source>
        <dbReference type="SAM" id="MobiDB-lite"/>
    </source>
</evidence>
<name>A0A0D9X968_9ORYZ</name>
<dbReference type="eggNOG" id="ENOG502RFS1">
    <property type="taxonomic scope" value="Eukaryota"/>
</dbReference>
<keyword evidence="5" id="KW-0206">Cytoskeleton</keyword>
<evidence type="ECO:0000259" key="8">
    <source>
        <dbReference type="Pfam" id="PF03941"/>
    </source>
</evidence>
<dbReference type="Pfam" id="PF03941">
    <property type="entry name" value="INCENP_ARK-bind"/>
    <property type="match status" value="1"/>
</dbReference>
<reference evidence="9" key="3">
    <citation type="submission" date="2015-04" db="UniProtKB">
        <authorList>
            <consortium name="EnsemblPlants"/>
        </authorList>
    </citation>
    <scope>IDENTIFICATION</scope>
</reference>
<feature type="domain" description="Inner centromere protein ARK-binding" evidence="8">
    <location>
        <begin position="1584"/>
        <end position="1639"/>
    </location>
</feature>
<feature type="compositionally biased region" description="Basic and acidic residues" evidence="7">
    <location>
        <begin position="1318"/>
        <end position="1354"/>
    </location>
</feature>